<sequence>MRQRGGDYPSSTASRKKTTRKSVLAASCAHDDDSRDPAPPPLSLPIHSDQSPLPNLQAGHSPPPPQRDDSSNCGGKPSIMPQKHMLQRVIDILQRRDTYEIFAEPVDPNEVEDYYRIIKEPMDFGTMRAKLHEGMYDSLEQFQARAIHELAVRVFHVLGTDPENFEVEFSGTRRRSTRRAHNEANRLTKHVKASSVAANFYSKGTLSSLDTSVVGKANRRKPLVASSTAFHTNKNSCGLFSGATVGRRSNYVETDRRSMYIPQSQSDKNIFGSNCFPAKPLVLTSHQGTNYRESLLLFVKDLGPIAHMFAAQKTRGLHESSSTCQTVGSTGWGIQATDQRQTPAACGFGLREPHHWNSVCTSASHRFSGLLHGCCCSALETTADIIIDRGSGEGGEENVGKRRKSCTEDASISDNGAETAGNTGEANVVSASGRGKVTRDGKSSTTESWLGSCSCDVSVGGIGAGNLNNSWIVSNKNKSGKAGMVTTSADTAGGGKLDESVHLPVVLALEHSHGNVTSELKSRNRKSCTAAAEDWGSQSQSKSSSNHVNITWGRCHEATGGLATSMKVLQPLDSSKKKKNTTTMEGPPASLSDQPFTFNMCFLKAQLNQMKLPEAAERNKQDGQRHDDDGELQLIKSPNWDRDDAETRHKRASASYFHVQGQKRTRLYNATATANTALLALKSTSGSRPLSSLEPRITTNSYASKPVHAVTLPTNNNDTTSSSNTNTESSFSSWPWGSGCYGHGAGSHVEQNWS</sequence>
<dbReference type="PROSITE" id="PS50014">
    <property type="entry name" value="BROMODOMAIN_2"/>
    <property type="match status" value="1"/>
</dbReference>
<feature type="region of interest" description="Disordered" evidence="3">
    <location>
        <begin position="390"/>
        <end position="443"/>
    </location>
</feature>
<feature type="compositionally biased region" description="Low complexity" evidence="3">
    <location>
        <begin position="714"/>
        <end position="728"/>
    </location>
</feature>
<evidence type="ECO:0000313" key="5">
    <source>
        <dbReference type="Proteomes" id="UP001652660"/>
    </source>
</evidence>
<dbReference type="RefSeq" id="XP_071907873.1">
    <property type="nucleotide sequence ID" value="XM_072051772.1"/>
</dbReference>
<dbReference type="Gene3D" id="1.20.920.10">
    <property type="entry name" value="Bromodomain-like"/>
    <property type="match status" value="1"/>
</dbReference>
<dbReference type="InterPro" id="IPR051831">
    <property type="entry name" value="Bromodomain_contain_prot"/>
</dbReference>
<feature type="region of interest" description="Disordered" evidence="3">
    <location>
        <begin position="704"/>
        <end position="728"/>
    </location>
</feature>
<keyword evidence="1 2" id="KW-0103">Bromodomain</keyword>
<gene>
    <name evidence="6" type="primary">LOC113695554</name>
</gene>
<dbReference type="SUPFAM" id="SSF47370">
    <property type="entry name" value="Bromodomain"/>
    <property type="match status" value="1"/>
</dbReference>
<evidence type="ECO:0000259" key="4">
    <source>
        <dbReference type="PROSITE" id="PS50014"/>
    </source>
</evidence>
<evidence type="ECO:0000256" key="3">
    <source>
        <dbReference type="SAM" id="MobiDB-lite"/>
    </source>
</evidence>
<feature type="compositionally biased region" description="Basic and acidic residues" evidence="3">
    <location>
        <begin position="616"/>
        <end position="628"/>
    </location>
</feature>
<feature type="domain" description="Bromo" evidence="4">
    <location>
        <begin position="94"/>
        <end position="142"/>
    </location>
</feature>
<organism evidence="5 6">
    <name type="scientific">Coffea arabica</name>
    <name type="common">Arabian coffee</name>
    <dbReference type="NCBI Taxonomy" id="13443"/>
    <lineage>
        <taxon>Eukaryota</taxon>
        <taxon>Viridiplantae</taxon>
        <taxon>Streptophyta</taxon>
        <taxon>Embryophyta</taxon>
        <taxon>Tracheophyta</taxon>
        <taxon>Spermatophyta</taxon>
        <taxon>Magnoliopsida</taxon>
        <taxon>eudicotyledons</taxon>
        <taxon>Gunneridae</taxon>
        <taxon>Pentapetalae</taxon>
        <taxon>asterids</taxon>
        <taxon>lamiids</taxon>
        <taxon>Gentianales</taxon>
        <taxon>Rubiaceae</taxon>
        <taxon>Ixoroideae</taxon>
        <taxon>Gardenieae complex</taxon>
        <taxon>Bertiereae - Coffeeae clade</taxon>
        <taxon>Coffeeae</taxon>
        <taxon>Coffea</taxon>
    </lineage>
</organism>
<dbReference type="Proteomes" id="UP001652660">
    <property type="component" value="Chromosome 6c"/>
</dbReference>
<dbReference type="SMART" id="SM00297">
    <property type="entry name" value="BROMO"/>
    <property type="match status" value="1"/>
</dbReference>
<dbReference type="PANTHER" id="PTHR22881">
    <property type="entry name" value="BROMODOMAIN CONTAINING PROTEIN"/>
    <property type="match status" value="1"/>
</dbReference>
<dbReference type="PRINTS" id="PR00503">
    <property type="entry name" value="BROMODOMAIN"/>
</dbReference>
<dbReference type="GeneID" id="113695554"/>
<dbReference type="InterPro" id="IPR001487">
    <property type="entry name" value="Bromodomain"/>
</dbReference>
<name>A0ABM4UKR9_COFAR</name>
<evidence type="ECO:0000256" key="1">
    <source>
        <dbReference type="ARBA" id="ARBA00023117"/>
    </source>
</evidence>
<dbReference type="Pfam" id="PF00439">
    <property type="entry name" value="Bromodomain"/>
    <property type="match status" value="1"/>
</dbReference>
<dbReference type="PANTHER" id="PTHR22881:SF26">
    <property type="entry name" value="BROMODOMAIN CONTAINING PROTEIN, EXPRESSED"/>
    <property type="match status" value="1"/>
</dbReference>
<evidence type="ECO:0000313" key="6">
    <source>
        <dbReference type="RefSeq" id="XP_071907873.1"/>
    </source>
</evidence>
<feature type="compositionally biased region" description="Polar residues" evidence="3">
    <location>
        <begin position="408"/>
        <end position="425"/>
    </location>
</feature>
<feature type="region of interest" description="Disordered" evidence="3">
    <location>
        <begin position="1"/>
        <end position="81"/>
    </location>
</feature>
<accession>A0ABM4UKR9</accession>
<dbReference type="InterPro" id="IPR036427">
    <property type="entry name" value="Bromodomain-like_sf"/>
</dbReference>
<reference evidence="6" key="1">
    <citation type="submission" date="2025-08" db="UniProtKB">
        <authorList>
            <consortium name="RefSeq"/>
        </authorList>
    </citation>
    <scope>IDENTIFICATION</scope>
    <source>
        <tissue evidence="6">Leaves</tissue>
    </source>
</reference>
<keyword evidence="5" id="KW-1185">Reference proteome</keyword>
<protein>
    <submittedName>
        <fullName evidence="6">Uncharacterized protein isoform X2</fullName>
    </submittedName>
</protein>
<feature type="region of interest" description="Disordered" evidence="3">
    <location>
        <begin position="616"/>
        <end position="635"/>
    </location>
</feature>
<feature type="region of interest" description="Disordered" evidence="3">
    <location>
        <begin position="571"/>
        <end position="591"/>
    </location>
</feature>
<proteinExistence type="predicted"/>
<evidence type="ECO:0000256" key="2">
    <source>
        <dbReference type="PROSITE-ProRule" id="PRU00035"/>
    </source>
</evidence>